<sequence length="193" mass="21317">MIAPLRIGFVTGATPDKWARSWRDQRREPLELVPVTEPEQLDGVLDGSLDMALVRLPAETDGLHCVRLYDELPVVVASRDHLLAAADAEVTTADLADEQLVRPHASGWQPDADQLDWPPMNEREAVETVAAGTGVVVLPMSVARLHQRKDVVTRVVTDLDPTTIALVWRVERDDEVTQTFVGVTKGRTARSSR</sequence>
<dbReference type="PANTHER" id="PTHR30346">
    <property type="entry name" value="TRANSCRIPTIONAL DUAL REGULATOR HCAR-RELATED"/>
    <property type="match status" value="1"/>
</dbReference>
<name>A0A6J7LDG2_9ZZZZ</name>
<dbReference type="AlphaFoldDB" id="A0A6J7LDG2"/>
<evidence type="ECO:0000256" key="1">
    <source>
        <dbReference type="ARBA" id="ARBA00009437"/>
    </source>
</evidence>
<keyword evidence="3" id="KW-0238">DNA-binding</keyword>
<dbReference type="GO" id="GO:0032993">
    <property type="term" value="C:protein-DNA complex"/>
    <property type="evidence" value="ECO:0007669"/>
    <property type="project" value="TreeGrafter"/>
</dbReference>
<gene>
    <name evidence="6" type="ORF">UFOPK3662_03654</name>
</gene>
<reference evidence="6" key="1">
    <citation type="submission" date="2020-05" db="EMBL/GenBank/DDBJ databases">
        <authorList>
            <person name="Chiriac C."/>
            <person name="Salcher M."/>
            <person name="Ghai R."/>
            <person name="Kavagutti S V."/>
        </authorList>
    </citation>
    <scope>NUCLEOTIDE SEQUENCE</scope>
</reference>
<evidence type="ECO:0000259" key="5">
    <source>
        <dbReference type="Pfam" id="PF03466"/>
    </source>
</evidence>
<dbReference type="PANTHER" id="PTHR30346:SF0">
    <property type="entry name" value="HCA OPERON TRANSCRIPTIONAL ACTIVATOR HCAR"/>
    <property type="match status" value="1"/>
</dbReference>
<evidence type="ECO:0000256" key="4">
    <source>
        <dbReference type="ARBA" id="ARBA00023163"/>
    </source>
</evidence>
<comment type="similarity">
    <text evidence="1">Belongs to the LysR transcriptional regulatory family.</text>
</comment>
<evidence type="ECO:0000256" key="3">
    <source>
        <dbReference type="ARBA" id="ARBA00023125"/>
    </source>
</evidence>
<dbReference type="GO" id="GO:0003700">
    <property type="term" value="F:DNA-binding transcription factor activity"/>
    <property type="evidence" value="ECO:0007669"/>
    <property type="project" value="TreeGrafter"/>
</dbReference>
<dbReference type="SUPFAM" id="SSF53850">
    <property type="entry name" value="Periplasmic binding protein-like II"/>
    <property type="match status" value="1"/>
</dbReference>
<dbReference type="CDD" id="cd08414">
    <property type="entry name" value="PBP2_LTTR_aromatics_like"/>
    <property type="match status" value="1"/>
</dbReference>
<dbReference type="GO" id="GO:0003677">
    <property type="term" value="F:DNA binding"/>
    <property type="evidence" value="ECO:0007669"/>
    <property type="project" value="UniProtKB-KW"/>
</dbReference>
<dbReference type="Pfam" id="PF03466">
    <property type="entry name" value="LysR_substrate"/>
    <property type="match status" value="1"/>
</dbReference>
<feature type="domain" description="LysR substrate-binding" evidence="5">
    <location>
        <begin position="30"/>
        <end position="183"/>
    </location>
</feature>
<keyword evidence="4" id="KW-0804">Transcription</keyword>
<organism evidence="6">
    <name type="scientific">freshwater metagenome</name>
    <dbReference type="NCBI Taxonomy" id="449393"/>
    <lineage>
        <taxon>unclassified sequences</taxon>
        <taxon>metagenomes</taxon>
        <taxon>ecological metagenomes</taxon>
    </lineage>
</organism>
<dbReference type="EMBL" id="CAFBMW010000051">
    <property type="protein sequence ID" value="CAB4965102.1"/>
    <property type="molecule type" value="Genomic_DNA"/>
</dbReference>
<evidence type="ECO:0000256" key="2">
    <source>
        <dbReference type="ARBA" id="ARBA00023015"/>
    </source>
</evidence>
<protein>
    <submittedName>
        <fullName evidence="6">Unannotated protein</fullName>
    </submittedName>
</protein>
<accession>A0A6J7LDG2</accession>
<dbReference type="InterPro" id="IPR005119">
    <property type="entry name" value="LysR_subst-bd"/>
</dbReference>
<proteinExistence type="inferred from homology"/>
<dbReference type="Gene3D" id="3.40.190.10">
    <property type="entry name" value="Periplasmic binding protein-like II"/>
    <property type="match status" value="4"/>
</dbReference>
<keyword evidence="2" id="KW-0805">Transcription regulation</keyword>
<evidence type="ECO:0000313" key="6">
    <source>
        <dbReference type="EMBL" id="CAB4965102.1"/>
    </source>
</evidence>